<name>A0A6S8CW41_9STRA</name>
<proteinExistence type="predicted"/>
<evidence type="ECO:0000313" key="3">
    <source>
        <dbReference type="EMBL" id="CAE0439366.1"/>
    </source>
</evidence>
<evidence type="ECO:0000313" key="2">
    <source>
        <dbReference type="EMBL" id="CAE0439365.1"/>
    </source>
</evidence>
<evidence type="ECO:0000313" key="4">
    <source>
        <dbReference type="EMBL" id="CAE0439367.1"/>
    </source>
</evidence>
<dbReference type="EMBL" id="HBIN01012710">
    <property type="protein sequence ID" value="CAE0439365.1"/>
    <property type="molecule type" value="Transcribed_RNA"/>
</dbReference>
<reference evidence="5" key="1">
    <citation type="submission" date="2021-01" db="EMBL/GenBank/DDBJ databases">
        <authorList>
            <person name="Corre E."/>
            <person name="Pelletier E."/>
            <person name="Niang G."/>
            <person name="Scheremetjew M."/>
            <person name="Finn R."/>
            <person name="Kale V."/>
            <person name="Holt S."/>
            <person name="Cochrane G."/>
            <person name="Meng A."/>
            <person name="Brown T."/>
            <person name="Cohen L."/>
        </authorList>
    </citation>
    <scope>NUCLEOTIDE SEQUENCE</scope>
    <source>
        <strain evidence="5">GSBS06</strain>
    </source>
</reference>
<feature type="region of interest" description="Disordered" evidence="1">
    <location>
        <begin position="121"/>
        <end position="145"/>
    </location>
</feature>
<dbReference type="EMBL" id="HBIN01012713">
    <property type="protein sequence ID" value="CAE0439368.1"/>
    <property type="molecule type" value="Transcribed_RNA"/>
</dbReference>
<dbReference type="EMBL" id="HBIN01012711">
    <property type="protein sequence ID" value="CAE0439366.1"/>
    <property type="molecule type" value="Transcribed_RNA"/>
</dbReference>
<dbReference type="EMBL" id="HBIN01012712">
    <property type="protein sequence ID" value="CAE0439367.1"/>
    <property type="molecule type" value="Transcribed_RNA"/>
</dbReference>
<feature type="region of interest" description="Disordered" evidence="1">
    <location>
        <begin position="1"/>
        <end position="82"/>
    </location>
</feature>
<evidence type="ECO:0000313" key="5">
    <source>
        <dbReference type="EMBL" id="CAE0439368.1"/>
    </source>
</evidence>
<gene>
    <name evidence="2" type="ORF">ASTO00021_LOCUS9573</name>
    <name evidence="3" type="ORF">ASTO00021_LOCUS9574</name>
    <name evidence="4" type="ORF">ASTO00021_LOCUS9575</name>
    <name evidence="5" type="ORF">ASTO00021_LOCUS9576</name>
</gene>
<protein>
    <submittedName>
        <fullName evidence="5">Uncharacterized protein</fullName>
    </submittedName>
</protein>
<dbReference type="AlphaFoldDB" id="A0A6S8CW41"/>
<feature type="compositionally biased region" description="Acidic residues" evidence="1">
    <location>
        <begin position="134"/>
        <end position="145"/>
    </location>
</feature>
<evidence type="ECO:0000256" key="1">
    <source>
        <dbReference type="SAM" id="MobiDB-lite"/>
    </source>
</evidence>
<feature type="compositionally biased region" description="Acidic residues" evidence="1">
    <location>
        <begin position="52"/>
        <end position="81"/>
    </location>
</feature>
<sequence length="145" mass="16407">MEDIQNNSDEIESESVAGEDEGENCDTETSPFDFSFDGNVGFAALRLPENQNENENEGDESDDSEYESESEISSESEVEDDLCARDYSAFEEPPDDFNDNLITSTKVLKRSIWKSIIGSKRSKNQITSDKNSDEIEDEAYDREEM</sequence>
<feature type="compositionally biased region" description="Acidic residues" evidence="1">
    <location>
        <begin position="1"/>
        <end position="26"/>
    </location>
</feature>
<organism evidence="5">
    <name type="scientific">Aplanochytrium stocchinoi</name>
    <dbReference type="NCBI Taxonomy" id="215587"/>
    <lineage>
        <taxon>Eukaryota</taxon>
        <taxon>Sar</taxon>
        <taxon>Stramenopiles</taxon>
        <taxon>Bigyra</taxon>
        <taxon>Labyrinthulomycetes</taxon>
        <taxon>Thraustochytrida</taxon>
        <taxon>Thraustochytriidae</taxon>
        <taxon>Aplanochytrium</taxon>
    </lineage>
</organism>
<accession>A0A6S8CW41</accession>